<dbReference type="AlphaFoldDB" id="A0A8X8XIB8"/>
<comment type="similarity">
    <text evidence="1">Belongs to the multi antimicrobial extrusion (MATE) (TC 2.A.66.1) family.</text>
</comment>
<reference evidence="3" key="2">
    <citation type="submission" date="2020-08" db="EMBL/GenBank/DDBJ databases">
        <title>Plant Genome Project.</title>
        <authorList>
            <person name="Zhang R.-G."/>
        </authorList>
    </citation>
    <scope>NUCLEOTIDE SEQUENCE</scope>
    <source>
        <strain evidence="3">Huo1</strain>
        <tissue evidence="3">Leaf</tissue>
    </source>
</reference>
<keyword evidence="2" id="KW-1133">Transmembrane helix</keyword>
<keyword evidence="4" id="KW-1185">Reference proteome</keyword>
<dbReference type="InterPro" id="IPR002528">
    <property type="entry name" value="MATE_fam"/>
</dbReference>
<dbReference type="PANTHER" id="PTHR11206">
    <property type="entry name" value="MULTIDRUG RESISTANCE PROTEIN"/>
    <property type="match status" value="1"/>
</dbReference>
<keyword evidence="2" id="KW-0812">Transmembrane</keyword>
<reference evidence="3" key="1">
    <citation type="submission" date="2018-01" db="EMBL/GenBank/DDBJ databases">
        <authorList>
            <person name="Mao J.F."/>
        </authorList>
    </citation>
    <scope>NUCLEOTIDE SEQUENCE</scope>
    <source>
        <strain evidence="3">Huo1</strain>
        <tissue evidence="3">Leaf</tissue>
    </source>
</reference>
<gene>
    <name evidence="3" type="ORF">SASPL_127288</name>
</gene>
<dbReference type="GO" id="GO:0015297">
    <property type="term" value="F:antiporter activity"/>
    <property type="evidence" value="ECO:0007669"/>
    <property type="project" value="InterPro"/>
</dbReference>
<evidence type="ECO:0000256" key="1">
    <source>
        <dbReference type="ARBA" id="ARBA00010199"/>
    </source>
</evidence>
<dbReference type="GO" id="GO:0016020">
    <property type="term" value="C:membrane"/>
    <property type="evidence" value="ECO:0007669"/>
    <property type="project" value="InterPro"/>
</dbReference>
<sequence length="121" mass="13243">MEDSNSRCDLKSEFIWNHSCDTSFVGHISAVDLAGYALVQTLSVRFVNGILIGMSSATETLCGQASGAKQYNMMGIYLQRSWIIDLITLLILLPVFIFGTQIFNLLGQDEAIAKSAGYISL</sequence>
<comment type="caution">
    <text evidence="3">The sequence shown here is derived from an EMBL/GenBank/DDBJ whole genome shotgun (WGS) entry which is preliminary data.</text>
</comment>
<feature type="transmembrane region" description="Helical" evidence="2">
    <location>
        <begin position="82"/>
        <end position="103"/>
    </location>
</feature>
<protein>
    <recommendedName>
        <fullName evidence="5">Multidrug resistance protein, MATE family</fullName>
    </recommendedName>
</protein>
<dbReference type="Proteomes" id="UP000298416">
    <property type="component" value="Unassembled WGS sequence"/>
</dbReference>
<evidence type="ECO:0000313" key="4">
    <source>
        <dbReference type="Proteomes" id="UP000298416"/>
    </source>
</evidence>
<keyword evidence="2" id="KW-0472">Membrane</keyword>
<evidence type="ECO:0000313" key="3">
    <source>
        <dbReference type="EMBL" id="KAG6414486.1"/>
    </source>
</evidence>
<accession>A0A8X8XIB8</accession>
<name>A0A8X8XIB8_SALSN</name>
<dbReference type="GO" id="GO:0042910">
    <property type="term" value="F:xenobiotic transmembrane transporter activity"/>
    <property type="evidence" value="ECO:0007669"/>
    <property type="project" value="InterPro"/>
</dbReference>
<evidence type="ECO:0000256" key="2">
    <source>
        <dbReference type="SAM" id="Phobius"/>
    </source>
</evidence>
<dbReference type="EMBL" id="PNBA02000009">
    <property type="protein sequence ID" value="KAG6414486.1"/>
    <property type="molecule type" value="Genomic_DNA"/>
</dbReference>
<organism evidence="3">
    <name type="scientific">Salvia splendens</name>
    <name type="common">Scarlet sage</name>
    <dbReference type="NCBI Taxonomy" id="180675"/>
    <lineage>
        <taxon>Eukaryota</taxon>
        <taxon>Viridiplantae</taxon>
        <taxon>Streptophyta</taxon>
        <taxon>Embryophyta</taxon>
        <taxon>Tracheophyta</taxon>
        <taxon>Spermatophyta</taxon>
        <taxon>Magnoliopsida</taxon>
        <taxon>eudicotyledons</taxon>
        <taxon>Gunneridae</taxon>
        <taxon>Pentapetalae</taxon>
        <taxon>asterids</taxon>
        <taxon>lamiids</taxon>
        <taxon>Lamiales</taxon>
        <taxon>Lamiaceae</taxon>
        <taxon>Nepetoideae</taxon>
        <taxon>Mentheae</taxon>
        <taxon>Salviinae</taxon>
        <taxon>Salvia</taxon>
        <taxon>Salvia subgen. Calosphace</taxon>
        <taxon>core Calosphace</taxon>
    </lineage>
</organism>
<evidence type="ECO:0008006" key="5">
    <source>
        <dbReference type="Google" id="ProtNLM"/>
    </source>
</evidence>
<dbReference type="Pfam" id="PF01554">
    <property type="entry name" value="MatE"/>
    <property type="match status" value="1"/>
</dbReference>
<proteinExistence type="inferred from homology"/>